<reference evidence="4" key="2">
    <citation type="submission" date="2025-08" db="UniProtKB">
        <authorList>
            <consortium name="RefSeq"/>
        </authorList>
    </citation>
    <scope>IDENTIFICATION</scope>
    <source>
        <strain evidence="4">S238N-H82</strain>
        <tissue evidence="4">Testes</tissue>
    </source>
</reference>
<feature type="region of interest" description="Disordered" evidence="1">
    <location>
        <begin position="88"/>
        <end position="119"/>
    </location>
</feature>
<dbReference type="RefSeq" id="XP_035675575.1">
    <property type="nucleotide sequence ID" value="XM_035819682.1"/>
</dbReference>
<feature type="domain" description="DUF4218" evidence="2">
    <location>
        <begin position="316"/>
        <end position="401"/>
    </location>
</feature>
<accession>A0A9J7MQI5</accession>
<dbReference type="OMA" id="HEYRCEE"/>
<organism evidence="3 4">
    <name type="scientific">Branchiostoma floridae</name>
    <name type="common">Florida lancelet</name>
    <name type="synonym">Amphioxus</name>
    <dbReference type="NCBI Taxonomy" id="7739"/>
    <lineage>
        <taxon>Eukaryota</taxon>
        <taxon>Metazoa</taxon>
        <taxon>Chordata</taxon>
        <taxon>Cephalochordata</taxon>
        <taxon>Leptocardii</taxon>
        <taxon>Amphioxiformes</taxon>
        <taxon>Branchiostomatidae</taxon>
        <taxon>Branchiostoma</taxon>
    </lineage>
</organism>
<dbReference type="PANTHER" id="PTHR46579:SF1">
    <property type="entry name" value="F5_8 TYPE C DOMAIN-CONTAINING PROTEIN"/>
    <property type="match status" value="1"/>
</dbReference>
<evidence type="ECO:0000313" key="3">
    <source>
        <dbReference type="Proteomes" id="UP000001554"/>
    </source>
</evidence>
<feature type="region of interest" description="Disordered" evidence="1">
    <location>
        <begin position="418"/>
        <end position="448"/>
    </location>
</feature>
<protein>
    <submittedName>
        <fullName evidence="4">Uncharacterized protein LOC118415244</fullName>
    </submittedName>
</protein>
<reference evidence="3" key="1">
    <citation type="journal article" date="2020" name="Nat. Ecol. Evol.">
        <title>Deeply conserved synteny resolves early events in vertebrate evolution.</title>
        <authorList>
            <person name="Simakov O."/>
            <person name="Marletaz F."/>
            <person name="Yue J.X."/>
            <person name="O'Connell B."/>
            <person name="Jenkins J."/>
            <person name="Brandt A."/>
            <person name="Calef R."/>
            <person name="Tung C.H."/>
            <person name="Huang T.K."/>
            <person name="Schmutz J."/>
            <person name="Satoh N."/>
            <person name="Yu J.K."/>
            <person name="Putnam N.H."/>
            <person name="Green R.E."/>
            <person name="Rokhsar D.S."/>
        </authorList>
    </citation>
    <scope>NUCLEOTIDE SEQUENCE [LARGE SCALE GENOMIC DNA]</scope>
    <source>
        <strain evidence="3">S238N-H82</strain>
    </source>
</reference>
<dbReference type="GeneID" id="118415244"/>
<dbReference type="Pfam" id="PF13960">
    <property type="entry name" value="DUF4218"/>
    <property type="match status" value="1"/>
</dbReference>
<gene>
    <name evidence="4" type="primary">LOC118415244</name>
</gene>
<proteinExistence type="predicted"/>
<dbReference type="InterPro" id="IPR004242">
    <property type="entry name" value="Transposase_21"/>
</dbReference>
<dbReference type="AlphaFoldDB" id="A0A9J7MQI5"/>
<dbReference type="OrthoDB" id="6140357at2759"/>
<evidence type="ECO:0000313" key="4">
    <source>
        <dbReference type="RefSeq" id="XP_035675575.1"/>
    </source>
</evidence>
<feature type="compositionally biased region" description="Basic and acidic residues" evidence="1">
    <location>
        <begin position="88"/>
        <end position="107"/>
    </location>
</feature>
<feature type="compositionally biased region" description="Acidic residues" evidence="1">
    <location>
        <begin position="433"/>
        <end position="448"/>
    </location>
</feature>
<evidence type="ECO:0000256" key="1">
    <source>
        <dbReference type="SAM" id="MobiDB-lite"/>
    </source>
</evidence>
<sequence length="634" mass="72822">MNAYHELLVDEMKTLMDGITVWDAHKKEYFTLNADILAYIFDWPARSKCTYHQGARAFAACPFCKHKSEFSKVLKGVSFEGSRRWLPKDDNLRTDDQGFPGKSEELRGPPSPRTDQEEYGEAMDSFNKDIHEMETDGGSGEELRLLKAGQKSVLSESGKTGREILLDIPTYDISRCQIDWMHTHKNISQNTFGVVTGSKSNFDSMVKMEEELGRFNCSNTVASTSQPAKRAKKVIQVFQLSDQQKTEADRRLVTIKVPLGYDFKVRPLFHKQMGMKSIEWIKLFSGDLMKFCMRDMLPTKQRETMFRLCSTLQRLGAPVQDMDKLPELDLEVHITFSLLERDYPLAMKTLMFHLPHHMVKIIAEFGPMTAYWMMPFERFMGSFMRMMTNRKYPTRTAAEAYKIRLFCKMMEFAELMPETTDPVETSHSHSGLEDEEEEEEGSEEEEDAELTATFILGTSTLAHLKGSSTQMHIDTKSRMYTDLYSHLEDIVCEPMTNPGDVLVVPKYFAASKRHLHTHRLHEYRCEESETRRHTKSISSVVATLYGDAVVFGRIQFFILIKNCEIAYMKWYGIGQKDEKTGLWQVSTSEDGSFLNPFESVSNISKPFPHAVEGDMLYILDCQEFDLSGLAELTN</sequence>
<dbReference type="Proteomes" id="UP000001554">
    <property type="component" value="Chromosome 5"/>
</dbReference>
<name>A0A9J7MQI5_BRAFL</name>
<dbReference type="KEGG" id="bfo:118415244"/>
<dbReference type="InterPro" id="IPR025452">
    <property type="entry name" value="DUF4218"/>
</dbReference>
<dbReference type="PANTHER" id="PTHR46579">
    <property type="entry name" value="F5/8 TYPE C DOMAIN-CONTAINING PROTEIN-RELATED"/>
    <property type="match status" value="1"/>
</dbReference>
<evidence type="ECO:0000259" key="2">
    <source>
        <dbReference type="Pfam" id="PF13960"/>
    </source>
</evidence>
<keyword evidence="3" id="KW-1185">Reference proteome</keyword>
<dbReference type="Pfam" id="PF02992">
    <property type="entry name" value="Transposase_21"/>
    <property type="match status" value="1"/>
</dbReference>